<protein>
    <recommendedName>
        <fullName evidence="3">Insertion element IS150 protein InsJ-like helix-turn-helix domain-containing protein</fullName>
    </recommendedName>
</protein>
<dbReference type="EMBL" id="BAAAKW010000014">
    <property type="protein sequence ID" value="GAA1209425.1"/>
    <property type="molecule type" value="Genomic_DNA"/>
</dbReference>
<dbReference type="InterPro" id="IPR055247">
    <property type="entry name" value="InsJ-like_HTH"/>
</dbReference>
<dbReference type="Proteomes" id="UP001500943">
    <property type="component" value="Unassembled WGS sequence"/>
</dbReference>
<proteinExistence type="predicted"/>
<dbReference type="RefSeq" id="WP_343922984.1">
    <property type="nucleotide sequence ID" value="NZ_BAAAKW010000014.1"/>
</dbReference>
<dbReference type="Gene3D" id="1.10.10.2690">
    <property type="match status" value="1"/>
</dbReference>
<dbReference type="Pfam" id="PF13518">
    <property type="entry name" value="HTH_28"/>
    <property type="match status" value="1"/>
</dbReference>
<comment type="caution">
    <text evidence="4">The sequence shown here is derived from an EMBL/GenBank/DDBJ whole genome shotgun (WGS) entry which is preliminary data.</text>
</comment>
<dbReference type="SUPFAM" id="SSF46689">
    <property type="entry name" value="Homeodomain-like"/>
    <property type="match status" value="1"/>
</dbReference>
<keyword evidence="1" id="KW-0805">Transcription regulation</keyword>
<feature type="domain" description="Insertion element IS150 protein InsJ-like helix-turn-helix" evidence="3">
    <location>
        <begin position="6"/>
        <end position="54"/>
    </location>
</feature>
<name>A0ABN1VFP2_9MICO</name>
<evidence type="ECO:0000256" key="2">
    <source>
        <dbReference type="ARBA" id="ARBA00023163"/>
    </source>
</evidence>
<evidence type="ECO:0000313" key="4">
    <source>
        <dbReference type="EMBL" id="GAA1209425.1"/>
    </source>
</evidence>
<evidence type="ECO:0000256" key="1">
    <source>
        <dbReference type="ARBA" id="ARBA00023015"/>
    </source>
</evidence>
<sequence>MSKQRLVITAVLAGQSQSEVARRYGVSQGWISKLMTRWRLEGEAAFEPRSRRPHHSPTAAPSETVELVTALRQRLDNAVGIAS</sequence>
<keyword evidence="2" id="KW-0804">Transcription</keyword>
<keyword evidence="5" id="KW-1185">Reference proteome</keyword>
<gene>
    <name evidence="4" type="ORF">GCM10009655_05620</name>
</gene>
<evidence type="ECO:0000259" key="3">
    <source>
        <dbReference type="Pfam" id="PF13518"/>
    </source>
</evidence>
<dbReference type="InterPro" id="IPR053721">
    <property type="entry name" value="Fimbrial_Adhesin_Reg"/>
</dbReference>
<reference evidence="4 5" key="1">
    <citation type="journal article" date="2019" name="Int. J. Syst. Evol. Microbiol.">
        <title>The Global Catalogue of Microorganisms (GCM) 10K type strain sequencing project: providing services to taxonomists for standard genome sequencing and annotation.</title>
        <authorList>
            <consortium name="The Broad Institute Genomics Platform"/>
            <consortium name="The Broad Institute Genome Sequencing Center for Infectious Disease"/>
            <person name="Wu L."/>
            <person name="Ma J."/>
        </authorList>
    </citation>
    <scope>NUCLEOTIDE SEQUENCE [LARGE SCALE GENOMIC DNA]</scope>
    <source>
        <strain evidence="4 5">JCM 12762</strain>
    </source>
</reference>
<organism evidence="4 5">
    <name type="scientific">Rhodoglobus aureus</name>
    <dbReference type="NCBI Taxonomy" id="191497"/>
    <lineage>
        <taxon>Bacteria</taxon>
        <taxon>Bacillati</taxon>
        <taxon>Actinomycetota</taxon>
        <taxon>Actinomycetes</taxon>
        <taxon>Micrococcales</taxon>
        <taxon>Microbacteriaceae</taxon>
        <taxon>Rhodoglobus</taxon>
    </lineage>
</organism>
<evidence type="ECO:0000313" key="5">
    <source>
        <dbReference type="Proteomes" id="UP001500943"/>
    </source>
</evidence>
<accession>A0ABN1VFP2</accession>
<dbReference type="InterPro" id="IPR009057">
    <property type="entry name" value="Homeodomain-like_sf"/>
</dbReference>